<evidence type="ECO:0000313" key="1">
    <source>
        <dbReference type="EMBL" id="BFH74114.1"/>
    </source>
</evidence>
<protein>
    <recommendedName>
        <fullName evidence="2">AbrB/MazE/SpoVT family DNA-binding domain-containing protein</fullName>
    </recommendedName>
</protein>
<proteinExistence type="predicted"/>
<accession>A0AAT9GT71</accession>
<reference evidence="1" key="1">
    <citation type="submission" date="2024-03" db="EMBL/GenBank/DDBJ databases">
        <title>Complete genome sequence of Sulfurisphaera javensis strain KD-1.</title>
        <authorList>
            <person name="Sakai H."/>
            <person name="Nur N."/>
            <person name="Suwanto A."/>
            <person name="Kurosawa N."/>
        </authorList>
    </citation>
    <scope>NUCLEOTIDE SEQUENCE</scope>
    <source>
        <strain evidence="1">KD-1</strain>
    </source>
</reference>
<dbReference type="AlphaFoldDB" id="A0AAT9GT71"/>
<gene>
    <name evidence="1" type="ORF">SJAV_20580</name>
</gene>
<evidence type="ECO:0008006" key="2">
    <source>
        <dbReference type="Google" id="ProtNLM"/>
    </source>
</evidence>
<sequence>MLGKFGIRFKKTEVIFHLMKERVVEAKRLVGKKTVRGKTYEYEYYTLPLNLYIPKSMIEKHGTKYILQVDEDSGTITIKPTEGK</sequence>
<dbReference type="KEGG" id="sjv:SJAV_20580"/>
<name>A0AAT9GT71_9CREN</name>
<dbReference type="EMBL" id="AP031322">
    <property type="protein sequence ID" value="BFH74114.1"/>
    <property type="molecule type" value="Genomic_DNA"/>
</dbReference>
<organism evidence="1">
    <name type="scientific">Sulfurisphaera javensis</name>
    <dbReference type="NCBI Taxonomy" id="2049879"/>
    <lineage>
        <taxon>Archaea</taxon>
        <taxon>Thermoproteota</taxon>
        <taxon>Thermoprotei</taxon>
        <taxon>Sulfolobales</taxon>
        <taxon>Sulfolobaceae</taxon>
        <taxon>Sulfurisphaera</taxon>
    </lineage>
</organism>